<name>A0ABU5CKE9_9BACI</name>
<dbReference type="EMBL" id="JAROCA020000002">
    <property type="protein sequence ID" value="MDY0406785.1"/>
    <property type="molecule type" value="Genomic_DNA"/>
</dbReference>
<dbReference type="RefSeq" id="WP_306067754.1">
    <property type="nucleotide sequence ID" value="NZ_JAROCA020000002.1"/>
</dbReference>
<gene>
    <name evidence="2" type="ORF">P5G51_016740</name>
</gene>
<dbReference type="Proteomes" id="UP001228376">
    <property type="component" value="Unassembled WGS sequence"/>
</dbReference>
<accession>A0ABU5CKE9</accession>
<feature type="compositionally biased region" description="Polar residues" evidence="1">
    <location>
        <begin position="15"/>
        <end position="32"/>
    </location>
</feature>
<keyword evidence="3" id="KW-1185">Reference proteome</keyword>
<organism evidence="2 3">
    <name type="scientific">Tigheibacillus jepli</name>
    <dbReference type="NCBI Taxonomy" id="3035914"/>
    <lineage>
        <taxon>Bacteria</taxon>
        <taxon>Bacillati</taxon>
        <taxon>Bacillota</taxon>
        <taxon>Bacilli</taxon>
        <taxon>Bacillales</taxon>
        <taxon>Bacillaceae</taxon>
        <taxon>Tigheibacillus</taxon>
    </lineage>
</organism>
<proteinExistence type="predicted"/>
<comment type="caution">
    <text evidence="2">The sequence shown here is derived from an EMBL/GenBank/DDBJ whole genome shotgun (WGS) entry which is preliminary data.</text>
</comment>
<reference evidence="2 3" key="1">
    <citation type="submission" date="2023-10" db="EMBL/GenBank/DDBJ databases">
        <title>179-bfca-hs.</title>
        <authorList>
            <person name="Miliotis G."/>
            <person name="Sengupta P."/>
            <person name="Hameed A."/>
            <person name="Chuvochina M."/>
            <person name="Mcdonagh F."/>
            <person name="Simpson A.C."/>
            <person name="Singh N.K."/>
            <person name="Rekha P.D."/>
            <person name="Raman K."/>
            <person name="Hugenholtz P."/>
            <person name="Venkateswaran K."/>
        </authorList>
    </citation>
    <scope>NUCLEOTIDE SEQUENCE [LARGE SCALE GENOMIC DNA]</scope>
    <source>
        <strain evidence="2 3">179-BFC-A-HS</strain>
    </source>
</reference>
<evidence type="ECO:0000313" key="3">
    <source>
        <dbReference type="Proteomes" id="UP001228376"/>
    </source>
</evidence>
<sequence>MTEKPKKKFQFPVEANTNGEISATTGLHTNNPFNQEDNFAGDSVDDHKEFEAANEHLAKKQLSQLNNNL</sequence>
<evidence type="ECO:0000256" key="1">
    <source>
        <dbReference type="SAM" id="MobiDB-lite"/>
    </source>
</evidence>
<evidence type="ECO:0008006" key="4">
    <source>
        <dbReference type="Google" id="ProtNLM"/>
    </source>
</evidence>
<evidence type="ECO:0000313" key="2">
    <source>
        <dbReference type="EMBL" id="MDY0406785.1"/>
    </source>
</evidence>
<feature type="region of interest" description="Disordered" evidence="1">
    <location>
        <begin position="1"/>
        <end position="32"/>
    </location>
</feature>
<protein>
    <recommendedName>
        <fullName evidence="4">YfhD family protein</fullName>
    </recommendedName>
</protein>